<comment type="similarity">
    <text evidence="2">Belongs to the YejK family.</text>
</comment>
<evidence type="ECO:0000313" key="5">
    <source>
        <dbReference type="Proteomes" id="UP001481677"/>
    </source>
</evidence>
<evidence type="ECO:0000313" key="4">
    <source>
        <dbReference type="EMBL" id="MEM5338829.1"/>
    </source>
</evidence>
<accession>A0ABU9QVK3</accession>
<name>A0ABU9QVK3_9BURK</name>
<evidence type="ECO:0000256" key="3">
    <source>
        <dbReference type="ARBA" id="ARBA00022490"/>
    </source>
</evidence>
<protein>
    <submittedName>
        <fullName evidence="4">Nucleoid-associated protein</fullName>
    </submittedName>
</protein>
<proteinExistence type="inferred from homology"/>
<keyword evidence="5" id="KW-1185">Reference proteome</keyword>
<gene>
    <name evidence="4" type="ORF">V4C56_04210</name>
</gene>
<dbReference type="PANTHER" id="PTHR38772">
    <property type="match status" value="1"/>
</dbReference>
<evidence type="ECO:0000256" key="1">
    <source>
        <dbReference type="ARBA" id="ARBA00004496"/>
    </source>
</evidence>
<dbReference type="PANTHER" id="PTHR38772:SF1">
    <property type="entry name" value="NUCLEOID-ASSOCIATED PROTEIN YEJK"/>
    <property type="match status" value="1"/>
</dbReference>
<reference evidence="4 5" key="1">
    <citation type="submission" date="2024-01" db="EMBL/GenBank/DDBJ databases">
        <title>The diversity of rhizobia nodulating Mimosa spp. in eleven states of Brazil covering several biomes is determined by host plant, location, and edaphic factors.</title>
        <authorList>
            <person name="Rouws L."/>
            <person name="Barauna A."/>
            <person name="Beukes C."/>
            <person name="De Faria S.M."/>
            <person name="Gross E."/>
            <person name="Dos Reis Junior F.B."/>
            <person name="Simon M."/>
            <person name="Maluk M."/>
            <person name="Odee D.W."/>
            <person name="Kenicer G."/>
            <person name="Young J.P.W."/>
            <person name="Reis V.M."/>
            <person name="Zilli J."/>
            <person name="James E.K."/>
        </authorList>
    </citation>
    <scope>NUCLEOTIDE SEQUENCE [LARGE SCALE GENOMIC DNA]</scope>
    <source>
        <strain evidence="4 5">JPY530</strain>
    </source>
</reference>
<evidence type="ECO:0000256" key="2">
    <source>
        <dbReference type="ARBA" id="ARBA00009035"/>
    </source>
</evidence>
<dbReference type="InterPro" id="IPR007358">
    <property type="entry name" value="Nucleoid_associated_NdpA"/>
</dbReference>
<comment type="caution">
    <text evidence="4">The sequence shown here is derived from an EMBL/GenBank/DDBJ whole genome shotgun (WGS) entry which is preliminary data.</text>
</comment>
<dbReference type="RefSeq" id="WP_342958580.1">
    <property type="nucleotide sequence ID" value="NZ_JAZHFZ010000002.1"/>
</dbReference>
<sequence length="398" mass="43110">MPFKIHHSVIHGFVKEARKDIAQVVKKDQLLDTKLAGVISLVKGMSVLLGKKENNQVWGRFGSDGREGPFPAAFGKCVGAQPIGDTPDAAAFLALTHLVVDQVTQQAAAEPLSTGGHILCAMYDTEAGDTAVIIAMIKQKGGVLLDENYVPVGIVEVDMSKLHQAAQIRVTDFLEAAAAAAEKDPVAADNEADEDNPEVAIVAAAPVAQKAGADNDAVYLSFLSQRASRDSSAYFVTALGCVVGLSSTRATSKLFEAVDAYFNDRKEINTLRKQAKERLSEYLQGRLAAGEPATLNGVHEELIRVVPADKAEYVADLQEYLNGEKFKVPEHFEVNADVVKRFSKVLLQNERISIKFDRGMLGSDANSTLFYDKDKKTLTYRNLPEEFVARLDSALKGG</sequence>
<dbReference type="EMBL" id="JAZHGA010000002">
    <property type="protein sequence ID" value="MEM5338829.1"/>
    <property type="molecule type" value="Genomic_DNA"/>
</dbReference>
<organism evidence="4 5">
    <name type="scientific">Paraburkholderia azotifigens</name>
    <dbReference type="NCBI Taxonomy" id="2057004"/>
    <lineage>
        <taxon>Bacteria</taxon>
        <taxon>Pseudomonadati</taxon>
        <taxon>Pseudomonadota</taxon>
        <taxon>Betaproteobacteria</taxon>
        <taxon>Burkholderiales</taxon>
        <taxon>Burkholderiaceae</taxon>
        <taxon>Paraburkholderia</taxon>
    </lineage>
</organism>
<dbReference type="Proteomes" id="UP001481677">
    <property type="component" value="Unassembled WGS sequence"/>
</dbReference>
<comment type="subcellular location">
    <subcellularLocation>
        <location evidence="1">Cytoplasm</location>
    </subcellularLocation>
</comment>
<keyword evidence="3" id="KW-0963">Cytoplasm</keyword>
<dbReference type="Pfam" id="PF04245">
    <property type="entry name" value="NA37"/>
    <property type="match status" value="2"/>
</dbReference>